<evidence type="ECO:0000313" key="1">
    <source>
        <dbReference type="EMBL" id="KIM71259.1"/>
    </source>
</evidence>
<proteinExistence type="predicted"/>
<dbReference type="Proteomes" id="UP000054166">
    <property type="component" value="Unassembled WGS sequence"/>
</dbReference>
<organism evidence="1 2">
    <name type="scientific">Piloderma croceum (strain F 1598)</name>
    <dbReference type="NCBI Taxonomy" id="765440"/>
    <lineage>
        <taxon>Eukaryota</taxon>
        <taxon>Fungi</taxon>
        <taxon>Dikarya</taxon>
        <taxon>Basidiomycota</taxon>
        <taxon>Agaricomycotina</taxon>
        <taxon>Agaricomycetes</taxon>
        <taxon>Agaricomycetidae</taxon>
        <taxon>Atheliales</taxon>
        <taxon>Atheliaceae</taxon>
        <taxon>Piloderma</taxon>
    </lineage>
</organism>
<evidence type="ECO:0000313" key="2">
    <source>
        <dbReference type="Proteomes" id="UP000054166"/>
    </source>
</evidence>
<accession>A0A0C3ET37</accession>
<dbReference type="InParanoid" id="A0A0C3ET37"/>
<gene>
    <name evidence="1" type="ORF">PILCRDRAFT_40311</name>
</gene>
<feature type="non-terminal residue" evidence="1">
    <location>
        <position position="84"/>
    </location>
</feature>
<dbReference type="AlphaFoldDB" id="A0A0C3ET37"/>
<dbReference type="STRING" id="765440.A0A0C3ET37"/>
<reference evidence="1 2" key="1">
    <citation type="submission" date="2014-04" db="EMBL/GenBank/DDBJ databases">
        <authorList>
            <consortium name="DOE Joint Genome Institute"/>
            <person name="Kuo A."/>
            <person name="Tarkka M."/>
            <person name="Buscot F."/>
            <person name="Kohler A."/>
            <person name="Nagy L.G."/>
            <person name="Floudas D."/>
            <person name="Copeland A."/>
            <person name="Barry K.W."/>
            <person name="Cichocki N."/>
            <person name="Veneault-Fourrey C."/>
            <person name="LaButti K."/>
            <person name="Lindquist E.A."/>
            <person name="Lipzen A."/>
            <person name="Lundell T."/>
            <person name="Morin E."/>
            <person name="Murat C."/>
            <person name="Sun H."/>
            <person name="Tunlid A."/>
            <person name="Henrissat B."/>
            <person name="Grigoriev I.V."/>
            <person name="Hibbett D.S."/>
            <person name="Martin F."/>
            <person name="Nordberg H.P."/>
            <person name="Cantor M.N."/>
            <person name="Hua S.X."/>
        </authorList>
    </citation>
    <scope>NUCLEOTIDE SEQUENCE [LARGE SCALE GENOMIC DNA]</scope>
    <source>
        <strain evidence="1 2">F 1598</strain>
    </source>
</reference>
<feature type="non-terminal residue" evidence="1">
    <location>
        <position position="1"/>
    </location>
</feature>
<dbReference type="EMBL" id="KN833380">
    <property type="protein sequence ID" value="KIM71259.1"/>
    <property type="molecule type" value="Genomic_DNA"/>
</dbReference>
<keyword evidence="2" id="KW-1185">Reference proteome</keyword>
<dbReference type="OrthoDB" id="2527272at2759"/>
<sequence>LQPHDEDEILERKKDNYFVPPRFYCVETLCAPCGAVHAWTLFDKSESPTQILGFLDAVYPTPDVRPDYICIDKGCKVLRTAIVN</sequence>
<name>A0A0C3ET37_PILCF</name>
<dbReference type="HOGENOM" id="CLU_193177_0_0_1"/>
<reference evidence="2" key="2">
    <citation type="submission" date="2015-01" db="EMBL/GenBank/DDBJ databases">
        <title>Evolutionary Origins and Diversification of the Mycorrhizal Mutualists.</title>
        <authorList>
            <consortium name="DOE Joint Genome Institute"/>
            <consortium name="Mycorrhizal Genomics Consortium"/>
            <person name="Kohler A."/>
            <person name="Kuo A."/>
            <person name="Nagy L.G."/>
            <person name="Floudas D."/>
            <person name="Copeland A."/>
            <person name="Barry K.W."/>
            <person name="Cichocki N."/>
            <person name="Veneault-Fourrey C."/>
            <person name="LaButti K."/>
            <person name="Lindquist E.A."/>
            <person name="Lipzen A."/>
            <person name="Lundell T."/>
            <person name="Morin E."/>
            <person name="Murat C."/>
            <person name="Riley R."/>
            <person name="Ohm R."/>
            <person name="Sun H."/>
            <person name="Tunlid A."/>
            <person name="Henrissat B."/>
            <person name="Grigoriev I.V."/>
            <person name="Hibbett D.S."/>
            <person name="Martin F."/>
        </authorList>
    </citation>
    <scope>NUCLEOTIDE SEQUENCE [LARGE SCALE GENOMIC DNA]</scope>
    <source>
        <strain evidence="2">F 1598</strain>
    </source>
</reference>
<protein>
    <submittedName>
        <fullName evidence="1">Uncharacterized protein</fullName>
    </submittedName>
</protein>